<evidence type="ECO:0000256" key="1">
    <source>
        <dbReference type="SAM" id="MobiDB-lite"/>
    </source>
</evidence>
<name>A0ABX8S7M4_9ACTN</name>
<sequence length="271" mass="29726">MGSDRTLTRIGGLLRQAESTDNEYEAATFLAAAQRLATQASIDLAVARAHVADRERRPQPTQRIIEIGEAGRKGLRTYVQLFLVIARANDVRCDISRSSTLVFAYGFDTDIDTCETLYASLLWQMVAASDRYLKSGVYRSETVERVVTETRGRRRVRRIERVPLAGVTARLNFQLGYAERIGIRLGEAQQQAERAALTGPAEAGTALALRNKQVELTDYYTGHSTARGAWRGAHAPTGYSPAARQAGDRAGRNARLGTEPQFGAPRGSIEA</sequence>
<protein>
    <submittedName>
        <fullName evidence="4">DUF2786 domain-containing protein</fullName>
    </submittedName>
</protein>
<dbReference type="Pfam" id="PF23771">
    <property type="entry name" value="DUF7168"/>
    <property type="match status" value="1"/>
</dbReference>
<reference evidence="4" key="1">
    <citation type="submission" date="2021-07" db="EMBL/GenBank/DDBJ databases">
        <title>Candidatus Kaistella beijingensis sp. nov. isolated from a municipal wastewater treatment plant is involved in sludge foaming.</title>
        <authorList>
            <person name="Song Y."/>
            <person name="Liu S.-J."/>
        </authorList>
    </citation>
    <scope>NUCLEOTIDE SEQUENCE</scope>
    <source>
        <strain evidence="4">DSM 43998</strain>
    </source>
</reference>
<organism evidence="4 5">
    <name type="scientific">Skermania pinensis</name>
    <dbReference type="NCBI Taxonomy" id="39122"/>
    <lineage>
        <taxon>Bacteria</taxon>
        <taxon>Bacillati</taxon>
        <taxon>Actinomycetota</taxon>
        <taxon>Actinomycetes</taxon>
        <taxon>Mycobacteriales</taxon>
        <taxon>Gordoniaceae</taxon>
        <taxon>Skermania</taxon>
    </lineage>
</organism>
<feature type="domain" description="DUF2786" evidence="2">
    <location>
        <begin position="5"/>
        <end position="43"/>
    </location>
</feature>
<gene>
    <name evidence="4" type="ORF">KV203_18890</name>
</gene>
<evidence type="ECO:0000313" key="5">
    <source>
        <dbReference type="Proteomes" id="UP000887023"/>
    </source>
</evidence>
<keyword evidence="5" id="KW-1185">Reference proteome</keyword>
<feature type="domain" description="DUF7168" evidence="3">
    <location>
        <begin position="73"/>
        <end position="201"/>
    </location>
</feature>
<dbReference type="Pfam" id="PF10979">
    <property type="entry name" value="DUF2786"/>
    <property type="match status" value="1"/>
</dbReference>
<dbReference type="InterPro" id="IPR024498">
    <property type="entry name" value="DUF2786"/>
</dbReference>
<evidence type="ECO:0000259" key="3">
    <source>
        <dbReference type="Pfam" id="PF23771"/>
    </source>
</evidence>
<dbReference type="InterPro" id="IPR055592">
    <property type="entry name" value="DUF7168"/>
</dbReference>
<accession>A0ABX8S7M4</accession>
<dbReference type="Proteomes" id="UP000887023">
    <property type="component" value="Chromosome"/>
</dbReference>
<evidence type="ECO:0000259" key="2">
    <source>
        <dbReference type="Pfam" id="PF10979"/>
    </source>
</evidence>
<dbReference type="RefSeq" id="WP_066473675.1">
    <property type="nucleotide sequence ID" value="NZ_CBCRUZ010000015.1"/>
</dbReference>
<proteinExistence type="predicted"/>
<dbReference type="EMBL" id="CP079105">
    <property type="protein sequence ID" value="QXQ13814.1"/>
    <property type="molecule type" value="Genomic_DNA"/>
</dbReference>
<feature type="region of interest" description="Disordered" evidence="1">
    <location>
        <begin position="229"/>
        <end position="271"/>
    </location>
</feature>
<evidence type="ECO:0000313" key="4">
    <source>
        <dbReference type="EMBL" id="QXQ13814.1"/>
    </source>
</evidence>